<evidence type="ECO:0000256" key="3">
    <source>
        <dbReference type="ARBA" id="ARBA00022989"/>
    </source>
</evidence>
<dbReference type="eggNOG" id="COG2020">
    <property type="taxonomic scope" value="Bacteria"/>
</dbReference>
<feature type="transmembrane region" description="Helical" evidence="5">
    <location>
        <begin position="84"/>
        <end position="103"/>
    </location>
</feature>
<name>I4D1R8_DESAJ</name>
<dbReference type="InterPro" id="IPR052527">
    <property type="entry name" value="Metal_cation-efflux_comp"/>
</dbReference>
<dbReference type="EMBL" id="CP003639">
    <property type="protein sequence ID" value="AFM39742.1"/>
    <property type="molecule type" value="Genomic_DNA"/>
</dbReference>
<keyword evidence="7" id="KW-1185">Reference proteome</keyword>
<comment type="subcellular location">
    <subcellularLocation>
        <location evidence="1">Membrane</location>
        <topology evidence="1">Multi-pass membrane protein</topology>
    </subcellularLocation>
</comment>
<dbReference type="STRING" id="646529.Desaci_0681"/>
<evidence type="ECO:0000256" key="5">
    <source>
        <dbReference type="SAM" id="Phobius"/>
    </source>
</evidence>
<protein>
    <recommendedName>
        <fullName evidence="8">Isoprenylcysteine carboxyl methyltransferase (ICMT) family protein</fullName>
    </recommendedName>
</protein>
<dbReference type="AlphaFoldDB" id="I4D1R8"/>
<feature type="transmembrane region" description="Helical" evidence="5">
    <location>
        <begin position="55"/>
        <end position="77"/>
    </location>
</feature>
<dbReference type="GO" id="GO:0004671">
    <property type="term" value="F:protein C-terminal S-isoprenylcysteine carboxyl O-methyltransferase activity"/>
    <property type="evidence" value="ECO:0007669"/>
    <property type="project" value="InterPro"/>
</dbReference>
<accession>I4D1R8</accession>
<dbReference type="Pfam" id="PF04140">
    <property type="entry name" value="ICMT"/>
    <property type="match status" value="1"/>
</dbReference>
<evidence type="ECO:0000313" key="7">
    <source>
        <dbReference type="Proteomes" id="UP000002892"/>
    </source>
</evidence>
<keyword evidence="4 5" id="KW-0472">Membrane</keyword>
<proteinExistence type="predicted"/>
<evidence type="ECO:0008006" key="8">
    <source>
        <dbReference type="Google" id="ProtNLM"/>
    </source>
</evidence>
<dbReference type="InterPro" id="IPR007269">
    <property type="entry name" value="ICMT_MeTrfase"/>
</dbReference>
<dbReference type="Gene3D" id="1.20.120.1630">
    <property type="match status" value="1"/>
</dbReference>
<evidence type="ECO:0000256" key="4">
    <source>
        <dbReference type="ARBA" id="ARBA00023136"/>
    </source>
</evidence>
<dbReference type="KEGG" id="dai:Desaci_0681"/>
<feature type="transmembrane region" description="Helical" evidence="5">
    <location>
        <begin position="136"/>
        <end position="169"/>
    </location>
</feature>
<dbReference type="OrthoDB" id="5471300at2"/>
<reference evidence="6 7" key="1">
    <citation type="journal article" date="2012" name="J. Bacteriol.">
        <title>Complete genome sequences of Desulfosporosinus orientis DSM765T, Desulfosporosinus youngiae DSM17734T, Desulfosporosinus meridiei DSM13257T, and Desulfosporosinus acidiphilus DSM22704T.</title>
        <authorList>
            <person name="Pester M."/>
            <person name="Brambilla E."/>
            <person name="Alazard D."/>
            <person name="Rattei T."/>
            <person name="Weinmaier T."/>
            <person name="Han J."/>
            <person name="Lucas S."/>
            <person name="Lapidus A."/>
            <person name="Cheng J.F."/>
            <person name="Goodwin L."/>
            <person name="Pitluck S."/>
            <person name="Peters L."/>
            <person name="Ovchinnikova G."/>
            <person name="Teshima H."/>
            <person name="Detter J.C."/>
            <person name="Han C.S."/>
            <person name="Tapia R."/>
            <person name="Land M.L."/>
            <person name="Hauser L."/>
            <person name="Kyrpides N.C."/>
            <person name="Ivanova N.N."/>
            <person name="Pagani I."/>
            <person name="Huntmann M."/>
            <person name="Wei C.L."/>
            <person name="Davenport K.W."/>
            <person name="Daligault H."/>
            <person name="Chain P.S."/>
            <person name="Chen A."/>
            <person name="Mavromatis K."/>
            <person name="Markowitz V."/>
            <person name="Szeto E."/>
            <person name="Mikhailova N."/>
            <person name="Pati A."/>
            <person name="Wagner M."/>
            <person name="Woyke T."/>
            <person name="Ollivier B."/>
            <person name="Klenk H.P."/>
            <person name="Spring S."/>
            <person name="Loy A."/>
        </authorList>
    </citation>
    <scope>NUCLEOTIDE SEQUENCE [LARGE SCALE GENOMIC DNA]</scope>
    <source>
        <strain evidence="7">DSM 22704 / JCM 16185 / SJ4</strain>
    </source>
</reference>
<dbReference type="Proteomes" id="UP000002892">
    <property type="component" value="Chromosome"/>
</dbReference>
<dbReference type="PANTHER" id="PTHR43847">
    <property type="entry name" value="BLL3993 PROTEIN"/>
    <property type="match status" value="1"/>
</dbReference>
<dbReference type="GO" id="GO:0016020">
    <property type="term" value="C:membrane"/>
    <property type="evidence" value="ECO:0007669"/>
    <property type="project" value="UniProtKB-SubCell"/>
</dbReference>
<dbReference type="RefSeq" id="WP_014825754.1">
    <property type="nucleotide sequence ID" value="NC_018068.1"/>
</dbReference>
<evidence type="ECO:0000256" key="2">
    <source>
        <dbReference type="ARBA" id="ARBA00022692"/>
    </source>
</evidence>
<gene>
    <name evidence="6" type="ordered locus">Desaci_0681</name>
</gene>
<keyword evidence="2 5" id="KW-0812">Transmembrane</keyword>
<dbReference type="HOGENOM" id="CLU_065200_1_1_9"/>
<organism evidence="6 7">
    <name type="scientific">Desulfosporosinus acidiphilus (strain DSM 22704 / JCM 16185 / SJ4)</name>
    <dbReference type="NCBI Taxonomy" id="646529"/>
    <lineage>
        <taxon>Bacteria</taxon>
        <taxon>Bacillati</taxon>
        <taxon>Bacillota</taxon>
        <taxon>Clostridia</taxon>
        <taxon>Eubacteriales</taxon>
        <taxon>Desulfitobacteriaceae</taxon>
        <taxon>Desulfosporosinus</taxon>
    </lineage>
</organism>
<dbReference type="PANTHER" id="PTHR43847:SF1">
    <property type="entry name" value="BLL3993 PROTEIN"/>
    <property type="match status" value="1"/>
</dbReference>
<evidence type="ECO:0000256" key="1">
    <source>
        <dbReference type="ARBA" id="ARBA00004141"/>
    </source>
</evidence>
<keyword evidence="3 5" id="KW-1133">Transmembrane helix</keyword>
<evidence type="ECO:0000313" key="6">
    <source>
        <dbReference type="EMBL" id="AFM39742.1"/>
    </source>
</evidence>
<sequence>MFWRLVFLIIYIAFFLVRSRYGNKKPNRKEAIEYFDEQNLALQREGRLSMTLRSILSFIMLLSIIIYGISPSWLQFFNLPLPNFLRLAGLGLAIAILPFLYWAHRALGRHYSPDLDLKEGHKLITSGPYNIVRHPMYTILIVFMLSISIVSASALILIPHTAAILLLIMRLDKEEAMLIEEFGDDYREYMIKTGRLLPKFN</sequence>